<reference evidence="1 2" key="1">
    <citation type="submission" date="2022-01" db="EMBL/GenBank/DDBJ databases">
        <title>A chromosomal length assembly of Cordylochernes scorpioides.</title>
        <authorList>
            <person name="Zeh D."/>
            <person name="Zeh J."/>
        </authorList>
    </citation>
    <scope>NUCLEOTIDE SEQUENCE [LARGE SCALE GENOMIC DNA]</scope>
    <source>
        <strain evidence="1">IN4F17</strain>
        <tissue evidence="1">Whole Body</tissue>
    </source>
</reference>
<organism evidence="1 2">
    <name type="scientific">Cordylochernes scorpioides</name>
    <dbReference type="NCBI Taxonomy" id="51811"/>
    <lineage>
        <taxon>Eukaryota</taxon>
        <taxon>Metazoa</taxon>
        <taxon>Ecdysozoa</taxon>
        <taxon>Arthropoda</taxon>
        <taxon>Chelicerata</taxon>
        <taxon>Arachnida</taxon>
        <taxon>Pseudoscorpiones</taxon>
        <taxon>Cheliferoidea</taxon>
        <taxon>Chernetidae</taxon>
        <taxon>Cordylochernes</taxon>
    </lineage>
</organism>
<accession>A0ABY6LF52</accession>
<dbReference type="Proteomes" id="UP001235939">
    <property type="component" value="Chromosome 16"/>
</dbReference>
<dbReference type="EMBL" id="CP092878">
    <property type="protein sequence ID" value="UYV78842.1"/>
    <property type="molecule type" value="Genomic_DNA"/>
</dbReference>
<sequence length="215" mass="23964">MKGLILADPLYFKSREIDVILGSDIVFNLIQEGRRNGNENEPSAIHSKLGWLVYGPTSATPSYGRVSHPYPRCRLRASVTSMVRLPSSVVYLYFLELPPRPASCGNPITHPLPRLPSTFHLGITTEPVKVDRMTEDKQRMTEVEDEHVADALTNMQPHCEDLVSRLNDAIRGLAVPRADEAIISSFDGSHTTSSLLPYSHLQRSTPASIHHFKVL</sequence>
<proteinExistence type="predicted"/>
<protein>
    <recommendedName>
        <fullName evidence="3">Peptidase aspartic putative domain-containing protein</fullName>
    </recommendedName>
</protein>
<evidence type="ECO:0000313" key="2">
    <source>
        <dbReference type="Proteomes" id="UP001235939"/>
    </source>
</evidence>
<evidence type="ECO:0008006" key="3">
    <source>
        <dbReference type="Google" id="ProtNLM"/>
    </source>
</evidence>
<gene>
    <name evidence="1" type="ORF">LAZ67_16002963</name>
</gene>
<name>A0ABY6LF52_9ARAC</name>
<evidence type="ECO:0000313" key="1">
    <source>
        <dbReference type="EMBL" id="UYV78842.1"/>
    </source>
</evidence>
<keyword evidence="2" id="KW-1185">Reference proteome</keyword>